<dbReference type="InterPro" id="IPR013656">
    <property type="entry name" value="PAS_4"/>
</dbReference>
<proteinExistence type="predicted"/>
<feature type="domain" description="PAC" evidence="5">
    <location>
        <begin position="148"/>
        <end position="203"/>
    </location>
</feature>
<evidence type="ECO:0000259" key="4">
    <source>
        <dbReference type="PROSITE" id="PS50112"/>
    </source>
</evidence>
<dbReference type="InterPro" id="IPR035965">
    <property type="entry name" value="PAS-like_dom_sf"/>
</dbReference>
<evidence type="ECO:0000259" key="5">
    <source>
        <dbReference type="PROSITE" id="PS50113"/>
    </source>
</evidence>
<feature type="region of interest" description="Disordered" evidence="2">
    <location>
        <begin position="465"/>
        <end position="488"/>
    </location>
</feature>
<evidence type="ECO:0000313" key="7">
    <source>
        <dbReference type="Proteomes" id="UP001610100"/>
    </source>
</evidence>
<dbReference type="Gene3D" id="3.30.450.20">
    <property type="entry name" value="PAS domain"/>
    <property type="match status" value="3"/>
</dbReference>
<comment type="caution">
    <text evidence="6">The sequence shown here is derived from an EMBL/GenBank/DDBJ whole genome shotgun (WGS) entry which is preliminary data.</text>
</comment>
<dbReference type="PROSITE" id="PS50113">
    <property type="entry name" value="PAC"/>
    <property type="match status" value="2"/>
</dbReference>
<dbReference type="InterPro" id="IPR000014">
    <property type="entry name" value="PAS"/>
</dbReference>
<keyword evidence="7" id="KW-1185">Reference proteome</keyword>
<evidence type="ECO:0000256" key="1">
    <source>
        <dbReference type="SAM" id="Coils"/>
    </source>
</evidence>
<organism evidence="6 7">
    <name type="scientific">Gaetbulibacter aestuarii</name>
    <dbReference type="NCBI Taxonomy" id="1502358"/>
    <lineage>
        <taxon>Bacteria</taxon>
        <taxon>Pseudomonadati</taxon>
        <taxon>Bacteroidota</taxon>
        <taxon>Flavobacteriia</taxon>
        <taxon>Flavobacteriales</taxon>
        <taxon>Flavobacteriaceae</taxon>
        <taxon>Gaetbulibacter</taxon>
    </lineage>
</organism>
<feature type="compositionally biased region" description="Basic residues" evidence="2">
    <location>
        <begin position="474"/>
        <end position="488"/>
    </location>
</feature>
<dbReference type="Pfam" id="PF13188">
    <property type="entry name" value="PAS_8"/>
    <property type="match status" value="1"/>
</dbReference>
<dbReference type="RefSeq" id="WP_344741309.1">
    <property type="nucleotide sequence ID" value="NZ_BAABAY010000002.1"/>
</dbReference>
<dbReference type="InterPro" id="IPR000700">
    <property type="entry name" value="PAS-assoc_C"/>
</dbReference>
<dbReference type="SMART" id="SM00086">
    <property type="entry name" value="PAC"/>
    <property type="match status" value="3"/>
</dbReference>
<dbReference type="NCBIfam" id="TIGR00229">
    <property type="entry name" value="sensory_box"/>
    <property type="match status" value="2"/>
</dbReference>
<dbReference type="SUPFAM" id="SSF55785">
    <property type="entry name" value="PYP-like sensor domain (PAS domain)"/>
    <property type="match status" value="3"/>
</dbReference>
<keyword evidence="3" id="KW-1133">Transmembrane helix</keyword>
<dbReference type="PROSITE" id="PS50112">
    <property type="entry name" value="PAS"/>
    <property type="match status" value="3"/>
</dbReference>
<sequence>MKISAKIRITTGYIINLVVIIAIGIIYLNQIASLTENVAWHWVLFGLIILSIGMLTTVFFMLKHQLKIKKQYELDLIKSKKLLQSIIDNTSNPISVKKLNGEYLLVNNQYQKLFQSKAEDLIGKTNHDFLPKAVADRYRNSDMEVIKEEKEIHIEETMEQQDGEHIYLSVKFPLFDNTNRIYAIGSISTDITERKKTEQSLKAANTFFDLSIDSLVIADKTSFVRVNPSLSNILGYTTSELLAKPFSSFILSEDLTRTFEEIKTLDEGKDIINFKNRWICKDGSTKWLTWNATLDKSTGLIYAVVRDITEELELKQEAEEERNELLESQQKLNMILENISDGVIVANSDKQVLMANYSANELFKIEDDYSISFDFSDHFEVFYPDGKTTFPSQELPAQRALTGEITNDVDVILKNLETKEKRRVLLSGRPIVNSQNIVVAVVVTIKDISVYKKLEEDLERKDMESRTVIGYKRSQTKKGKTKTSKSAE</sequence>
<keyword evidence="3" id="KW-0812">Transmembrane</keyword>
<feature type="domain" description="PAS" evidence="4">
    <location>
        <begin position="79"/>
        <end position="161"/>
    </location>
</feature>
<evidence type="ECO:0000256" key="3">
    <source>
        <dbReference type="SAM" id="Phobius"/>
    </source>
</evidence>
<dbReference type="InterPro" id="IPR013655">
    <property type="entry name" value="PAS_fold_3"/>
</dbReference>
<feature type="domain" description="PAC" evidence="5">
    <location>
        <begin position="407"/>
        <end position="460"/>
    </location>
</feature>
<keyword evidence="3" id="KW-0472">Membrane</keyword>
<dbReference type="PANTHER" id="PTHR44757">
    <property type="entry name" value="DIGUANYLATE CYCLASE DGCP"/>
    <property type="match status" value="1"/>
</dbReference>
<dbReference type="CDD" id="cd00130">
    <property type="entry name" value="PAS"/>
    <property type="match status" value="1"/>
</dbReference>
<dbReference type="PANTHER" id="PTHR44757:SF2">
    <property type="entry name" value="BIOFILM ARCHITECTURE MAINTENANCE PROTEIN MBAA"/>
    <property type="match status" value="1"/>
</dbReference>
<evidence type="ECO:0000256" key="2">
    <source>
        <dbReference type="SAM" id="MobiDB-lite"/>
    </source>
</evidence>
<dbReference type="InterPro" id="IPR052155">
    <property type="entry name" value="Biofilm_reg_signaling"/>
</dbReference>
<feature type="coiled-coil region" evidence="1">
    <location>
        <begin position="308"/>
        <end position="338"/>
    </location>
</feature>
<evidence type="ECO:0000313" key="6">
    <source>
        <dbReference type="EMBL" id="MFH6772051.1"/>
    </source>
</evidence>
<feature type="transmembrane region" description="Helical" evidence="3">
    <location>
        <begin position="38"/>
        <end position="62"/>
    </location>
</feature>
<feature type="domain" description="PAS" evidence="4">
    <location>
        <begin position="328"/>
        <end position="404"/>
    </location>
</feature>
<dbReference type="Pfam" id="PF08448">
    <property type="entry name" value="PAS_4"/>
    <property type="match status" value="1"/>
</dbReference>
<feature type="transmembrane region" description="Helical" evidence="3">
    <location>
        <begin position="12"/>
        <end position="32"/>
    </location>
</feature>
<dbReference type="InterPro" id="IPR001610">
    <property type="entry name" value="PAC"/>
</dbReference>
<reference evidence="6 7" key="1">
    <citation type="submission" date="2024-02" db="EMBL/GenBank/DDBJ databases">
        <title>A Gaetbulibacter species isolated from tidal flats and genomic insights of their niches.</title>
        <authorList>
            <person name="Ye Y."/>
        </authorList>
    </citation>
    <scope>NUCLEOTIDE SEQUENCE [LARGE SCALE GENOMIC DNA]</scope>
    <source>
        <strain evidence="6 7">KYW382</strain>
    </source>
</reference>
<feature type="domain" description="PAS" evidence="4">
    <location>
        <begin position="215"/>
        <end position="269"/>
    </location>
</feature>
<dbReference type="EMBL" id="JBAWKB010000002">
    <property type="protein sequence ID" value="MFH6772051.1"/>
    <property type="molecule type" value="Genomic_DNA"/>
</dbReference>
<name>A0ABW7MZ13_9FLAO</name>
<accession>A0ABW7MZ13</accession>
<protein>
    <submittedName>
        <fullName evidence="6">PAS domain S-box protein</fullName>
    </submittedName>
</protein>
<keyword evidence="1" id="KW-0175">Coiled coil</keyword>
<dbReference type="Pfam" id="PF08447">
    <property type="entry name" value="PAS_3"/>
    <property type="match status" value="1"/>
</dbReference>
<gene>
    <name evidence="6" type="ORF">V8G58_08905</name>
</gene>
<dbReference type="Proteomes" id="UP001610100">
    <property type="component" value="Unassembled WGS sequence"/>
</dbReference>
<dbReference type="SMART" id="SM00091">
    <property type="entry name" value="PAS"/>
    <property type="match status" value="3"/>
</dbReference>